<feature type="region of interest" description="Disordered" evidence="1">
    <location>
        <begin position="15"/>
        <end position="68"/>
    </location>
</feature>
<reference evidence="2 3" key="1">
    <citation type="submission" date="2021-08" db="EMBL/GenBank/DDBJ databases">
        <title>Draft Genome Sequence of Phanerochaete sordida strain YK-624.</title>
        <authorList>
            <person name="Mori T."/>
            <person name="Dohra H."/>
            <person name="Suzuki T."/>
            <person name="Kawagishi H."/>
            <person name="Hirai H."/>
        </authorList>
    </citation>
    <scope>NUCLEOTIDE SEQUENCE [LARGE SCALE GENOMIC DNA]</scope>
    <source>
        <strain evidence="2 3">YK-624</strain>
    </source>
</reference>
<organism evidence="2 3">
    <name type="scientific">Phanerochaete sordida</name>
    <dbReference type="NCBI Taxonomy" id="48140"/>
    <lineage>
        <taxon>Eukaryota</taxon>
        <taxon>Fungi</taxon>
        <taxon>Dikarya</taxon>
        <taxon>Basidiomycota</taxon>
        <taxon>Agaricomycotina</taxon>
        <taxon>Agaricomycetes</taxon>
        <taxon>Polyporales</taxon>
        <taxon>Phanerochaetaceae</taxon>
        <taxon>Phanerochaete</taxon>
    </lineage>
</organism>
<evidence type="ECO:0000313" key="3">
    <source>
        <dbReference type="Proteomes" id="UP000703269"/>
    </source>
</evidence>
<feature type="compositionally biased region" description="Basic and acidic residues" evidence="1">
    <location>
        <begin position="15"/>
        <end position="51"/>
    </location>
</feature>
<comment type="caution">
    <text evidence="2">The sequence shown here is derived from an EMBL/GenBank/DDBJ whole genome shotgun (WGS) entry which is preliminary data.</text>
</comment>
<accession>A0A9P3LKR1</accession>
<dbReference type="AlphaFoldDB" id="A0A9P3LKR1"/>
<feature type="compositionally biased region" description="Polar residues" evidence="1">
    <location>
        <begin position="52"/>
        <end position="65"/>
    </location>
</feature>
<proteinExistence type="predicted"/>
<evidence type="ECO:0000256" key="1">
    <source>
        <dbReference type="SAM" id="MobiDB-lite"/>
    </source>
</evidence>
<name>A0A9P3LKR1_9APHY</name>
<dbReference type="EMBL" id="BPQB01000094">
    <property type="protein sequence ID" value="GJE98786.1"/>
    <property type="molecule type" value="Genomic_DNA"/>
</dbReference>
<dbReference type="Proteomes" id="UP000703269">
    <property type="component" value="Unassembled WGS sequence"/>
</dbReference>
<evidence type="ECO:0000313" key="2">
    <source>
        <dbReference type="EMBL" id="GJE98786.1"/>
    </source>
</evidence>
<sequence>MYRIHEELEARETIVGSKERCSDGTEIHENAQTRPETRPEVVSDKRDRAETTARSGRQPDASTAPGTPLLTAVRTAHGGTRCTVTLHDALLDSNGDR</sequence>
<gene>
    <name evidence="2" type="ORF">PsYK624_150220</name>
</gene>
<protein>
    <submittedName>
        <fullName evidence="2">Uncharacterized protein</fullName>
    </submittedName>
</protein>
<keyword evidence="3" id="KW-1185">Reference proteome</keyword>